<feature type="region of interest" description="Disordered" evidence="1">
    <location>
        <begin position="28"/>
        <end position="133"/>
    </location>
</feature>
<dbReference type="HOGENOM" id="CLU_1049640_0_0_1"/>
<feature type="compositionally biased region" description="Low complexity" evidence="1">
    <location>
        <begin position="41"/>
        <end position="50"/>
    </location>
</feature>
<feature type="compositionally biased region" description="Polar residues" evidence="1">
    <location>
        <begin position="105"/>
        <end position="124"/>
    </location>
</feature>
<evidence type="ECO:0000313" key="3">
    <source>
        <dbReference type="Proteomes" id="UP000027730"/>
    </source>
</evidence>
<feature type="compositionally biased region" description="Basic and acidic residues" evidence="1">
    <location>
        <begin position="93"/>
        <end position="104"/>
    </location>
</feature>
<dbReference type="Proteomes" id="UP000027730">
    <property type="component" value="Unassembled WGS sequence"/>
</dbReference>
<gene>
    <name evidence="2" type="ORF">M436DRAFT_40239</name>
</gene>
<sequence>MSTHIYTPSRILDRRRRRNNIRKDLHCRPQDQFTWDPGTPSSSKSSISASESKDSVSDYLALHQPSRLQQQRNTMSLTHYSPTDDDEDYTSSDNDHLFMKDSPRRQSSNGSPPRSDPNGNTIPHSRSRTSSRSTPICICRNPSAIASAASSAAAFSPVEPAIWSELRRLFHHADPRKHFDILRCSTPATDEHGNGFVLIEARVQAKDGGMVAKGEACTDTVLALRSLRNALMETKGERCLPVGEGEEIIAGRIGVFEKVCSACGLPRF</sequence>
<organism evidence="2 3">
    <name type="scientific">Aureobasidium namibiae CBS 147.97</name>
    <dbReference type="NCBI Taxonomy" id="1043004"/>
    <lineage>
        <taxon>Eukaryota</taxon>
        <taxon>Fungi</taxon>
        <taxon>Dikarya</taxon>
        <taxon>Ascomycota</taxon>
        <taxon>Pezizomycotina</taxon>
        <taxon>Dothideomycetes</taxon>
        <taxon>Dothideomycetidae</taxon>
        <taxon>Dothideales</taxon>
        <taxon>Saccotheciaceae</taxon>
        <taxon>Aureobasidium</taxon>
    </lineage>
</organism>
<keyword evidence="3" id="KW-1185">Reference proteome</keyword>
<dbReference type="AlphaFoldDB" id="A0A074XP34"/>
<reference evidence="2 3" key="1">
    <citation type="journal article" date="2014" name="BMC Genomics">
        <title>Genome sequencing of four Aureobasidium pullulans varieties: biotechnological potential, stress tolerance, and description of new species.</title>
        <authorList>
            <person name="Gostin Ar C."/>
            <person name="Ohm R.A."/>
            <person name="Kogej T."/>
            <person name="Sonjak S."/>
            <person name="Turk M."/>
            <person name="Zajc J."/>
            <person name="Zalar P."/>
            <person name="Grube M."/>
            <person name="Sun H."/>
            <person name="Han J."/>
            <person name="Sharma A."/>
            <person name="Chiniquy J."/>
            <person name="Ngan C.Y."/>
            <person name="Lipzen A."/>
            <person name="Barry K."/>
            <person name="Grigoriev I.V."/>
            <person name="Gunde-Cimerman N."/>
        </authorList>
    </citation>
    <scope>NUCLEOTIDE SEQUENCE [LARGE SCALE GENOMIC DNA]</scope>
    <source>
        <strain evidence="2 3">CBS 147.97</strain>
    </source>
</reference>
<dbReference type="RefSeq" id="XP_013430149.1">
    <property type="nucleotide sequence ID" value="XM_013574695.1"/>
</dbReference>
<feature type="compositionally biased region" description="Polar residues" evidence="1">
    <location>
        <begin position="66"/>
        <end position="79"/>
    </location>
</feature>
<evidence type="ECO:0000256" key="1">
    <source>
        <dbReference type="SAM" id="MobiDB-lite"/>
    </source>
</evidence>
<dbReference type="OrthoDB" id="3907221at2759"/>
<accession>A0A074XP34</accession>
<dbReference type="GeneID" id="25409344"/>
<evidence type="ECO:0000313" key="2">
    <source>
        <dbReference type="EMBL" id="KEQ76346.1"/>
    </source>
</evidence>
<protein>
    <submittedName>
        <fullName evidence="2">Uncharacterized protein</fullName>
    </submittedName>
</protein>
<dbReference type="EMBL" id="KL584704">
    <property type="protein sequence ID" value="KEQ76346.1"/>
    <property type="molecule type" value="Genomic_DNA"/>
</dbReference>
<proteinExistence type="predicted"/>
<name>A0A074XP34_9PEZI</name>